<dbReference type="OrthoDB" id="3431997at2759"/>
<feature type="compositionally biased region" description="Low complexity" evidence="1">
    <location>
        <begin position="28"/>
        <end position="43"/>
    </location>
</feature>
<keyword evidence="3" id="KW-1185">Reference proteome</keyword>
<feature type="compositionally biased region" description="Basic and acidic residues" evidence="1">
    <location>
        <begin position="9"/>
        <end position="22"/>
    </location>
</feature>
<feature type="compositionally biased region" description="Low complexity" evidence="1">
    <location>
        <begin position="165"/>
        <end position="186"/>
    </location>
</feature>
<reference evidence="2 3" key="1">
    <citation type="submission" date="2016-03" db="EMBL/GenBank/DDBJ databases">
        <authorList>
            <person name="Ploux O."/>
        </authorList>
    </citation>
    <scope>NUCLEOTIDE SEQUENCE [LARGE SCALE GENOMIC DNA]</scope>
    <source>
        <strain evidence="2 3">UAMH 11012</strain>
    </source>
</reference>
<organism evidence="2 3">
    <name type="scientific">Phialocephala subalpina</name>
    <dbReference type="NCBI Taxonomy" id="576137"/>
    <lineage>
        <taxon>Eukaryota</taxon>
        <taxon>Fungi</taxon>
        <taxon>Dikarya</taxon>
        <taxon>Ascomycota</taxon>
        <taxon>Pezizomycotina</taxon>
        <taxon>Leotiomycetes</taxon>
        <taxon>Helotiales</taxon>
        <taxon>Mollisiaceae</taxon>
        <taxon>Phialocephala</taxon>
        <taxon>Phialocephala fortinii species complex</taxon>
    </lineage>
</organism>
<evidence type="ECO:0000313" key="2">
    <source>
        <dbReference type="EMBL" id="CZR64204.1"/>
    </source>
</evidence>
<feature type="region of interest" description="Disordered" evidence="1">
    <location>
        <begin position="1"/>
        <end position="46"/>
    </location>
</feature>
<name>A0A1L7XGQ8_9HELO</name>
<proteinExistence type="predicted"/>
<dbReference type="AlphaFoldDB" id="A0A1L7XGQ8"/>
<accession>A0A1L7XGQ8</accession>
<dbReference type="Proteomes" id="UP000184330">
    <property type="component" value="Unassembled WGS sequence"/>
</dbReference>
<gene>
    <name evidence="2" type="ORF">PAC_14102</name>
</gene>
<sequence length="311" mass="33728">MSRSTAGSKWKEVLGFDDEHSSSRHSRTISSSTTSTPHSPLLIYQPTQPSYPRFPRDITFFRSRSDILLSPSSPAPSPNDLKPLPAPPHLFYITVQRESSSGESIGRPDLILHSGPSKANTVLSYAKFHQVTPDTELTLCPAVPKAVSANFSTLDVNFSLPNPHSRSNSTSTSTSNSTSSSSGSSVSRERRTKFHTETLTPSSGALFSTEKHTFHHTLPHTSPPIRERFEWRYTSGPFLRPGDRGRESGGLKLLRCSTGDVVAVYAGLGEGGDRDKRRNPKGVVGMMRFLSGGRGRGEGIGMRGLGGSGRC</sequence>
<feature type="region of interest" description="Disordered" evidence="1">
    <location>
        <begin position="161"/>
        <end position="200"/>
    </location>
</feature>
<protein>
    <submittedName>
        <fullName evidence="2">Uncharacterized protein</fullName>
    </submittedName>
</protein>
<evidence type="ECO:0000313" key="3">
    <source>
        <dbReference type="Proteomes" id="UP000184330"/>
    </source>
</evidence>
<evidence type="ECO:0000256" key="1">
    <source>
        <dbReference type="SAM" id="MobiDB-lite"/>
    </source>
</evidence>
<dbReference type="EMBL" id="FJOG01000026">
    <property type="protein sequence ID" value="CZR64204.1"/>
    <property type="molecule type" value="Genomic_DNA"/>
</dbReference>